<evidence type="ECO:0000313" key="3">
    <source>
        <dbReference type="Proteomes" id="UP001174909"/>
    </source>
</evidence>
<comment type="caution">
    <text evidence="2">The sequence shown here is derived from an EMBL/GenBank/DDBJ whole genome shotgun (WGS) entry which is preliminary data.</text>
</comment>
<dbReference type="PANTHER" id="PTHR14732">
    <property type="entry name" value="RNA POLYMERASE II SUBUNIT B1 CTD PHOSPHATASE RPAP2-RELATED"/>
    <property type="match status" value="1"/>
</dbReference>
<dbReference type="Proteomes" id="UP001174909">
    <property type="component" value="Unassembled WGS sequence"/>
</dbReference>
<evidence type="ECO:0000313" key="2">
    <source>
        <dbReference type="EMBL" id="CAI8020398.1"/>
    </source>
</evidence>
<dbReference type="GO" id="GO:0043175">
    <property type="term" value="F:RNA polymerase core enzyme binding"/>
    <property type="evidence" value="ECO:0007669"/>
    <property type="project" value="InterPro"/>
</dbReference>
<dbReference type="AlphaFoldDB" id="A0AA35RZ20"/>
<accession>A0AA35RZ20</accession>
<keyword evidence="3" id="KW-1185">Reference proteome</keyword>
<reference evidence="2" key="1">
    <citation type="submission" date="2023-03" db="EMBL/GenBank/DDBJ databases">
        <authorList>
            <person name="Steffen K."/>
            <person name="Cardenas P."/>
        </authorList>
    </citation>
    <scope>NUCLEOTIDE SEQUENCE</scope>
</reference>
<name>A0AA35RZ20_GEOBA</name>
<proteinExistence type="predicted"/>
<dbReference type="EMBL" id="CASHTH010001826">
    <property type="protein sequence ID" value="CAI8020398.1"/>
    <property type="molecule type" value="Genomic_DNA"/>
</dbReference>
<dbReference type="InterPro" id="IPR039693">
    <property type="entry name" value="Rtr1/RPAP2"/>
</dbReference>
<feature type="compositionally biased region" description="Basic and acidic residues" evidence="1">
    <location>
        <begin position="20"/>
        <end position="35"/>
    </location>
</feature>
<organism evidence="2 3">
    <name type="scientific">Geodia barretti</name>
    <name type="common">Barrett's horny sponge</name>
    <dbReference type="NCBI Taxonomy" id="519541"/>
    <lineage>
        <taxon>Eukaryota</taxon>
        <taxon>Metazoa</taxon>
        <taxon>Porifera</taxon>
        <taxon>Demospongiae</taxon>
        <taxon>Heteroscleromorpha</taxon>
        <taxon>Tetractinellida</taxon>
        <taxon>Astrophorina</taxon>
        <taxon>Geodiidae</taxon>
        <taxon>Geodia</taxon>
    </lineage>
</organism>
<protein>
    <submittedName>
        <fullName evidence="2">RNA polymerase II subunit B1 CTD phosphatase RPAP2</fullName>
    </submittedName>
</protein>
<dbReference type="GO" id="GO:0005634">
    <property type="term" value="C:nucleus"/>
    <property type="evidence" value="ECO:0007669"/>
    <property type="project" value="TreeGrafter"/>
</dbReference>
<dbReference type="GO" id="GO:0008420">
    <property type="term" value="F:RNA polymerase II CTD heptapeptide repeat phosphatase activity"/>
    <property type="evidence" value="ECO:0007669"/>
    <property type="project" value="InterPro"/>
</dbReference>
<feature type="region of interest" description="Disordered" evidence="1">
    <location>
        <begin position="15"/>
        <end position="35"/>
    </location>
</feature>
<dbReference type="PANTHER" id="PTHR14732:SF0">
    <property type="entry name" value="RNA POLYMERASE II SUBUNIT B1 CTD PHOSPHATASE RPAP2-RELATED"/>
    <property type="match status" value="1"/>
</dbReference>
<gene>
    <name evidence="2" type="ORF">GBAR_LOCUS12207</name>
</gene>
<sequence length="189" mass="21460">MSSWCTPDTRCFVEQARQQTHSERDPVQTPERDSGKVYAPCVVEGSKCSCDEEACQESEEGEVEETREDLDDAKVLPPVHSSAQSQLQRTIFVQQLRRNVSSVAVDLSLITDEVLPRILQLVWTFRLSRHTVMFKPAEWKVIILILIHIAAPEWNTVTGKPTSGIIQEWLRAVDATNADLNLMMNIFNH</sequence>
<evidence type="ECO:0000256" key="1">
    <source>
        <dbReference type="SAM" id="MobiDB-lite"/>
    </source>
</evidence>
<dbReference type="GO" id="GO:0005737">
    <property type="term" value="C:cytoplasm"/>
    <property type="evidence" value="ECO:0007669"/>
    <property type="project" value="TreeGrafter"/>
</dbReference>